<feature type="domain" description="Band 7" evidence="1">
    <location>
        <begin position="4"/>
        <end position="164"/>
    </location>
</feature>
<proteinExistence type="predicted"/>
<dbReference type="SMART" id="SM00244">
    <property type="entry name" value="PHB"/>
    <property type="match status" value="1"/>
</dbReference>
<evidence type="ECO:0000313" key="2">
    <source>
        <dbReference type="EMBL" id="KCW66155.1"/>
    </source>
</evidence>
<dbReference type="InterPro" id="IPR050710">
    <property type="entry name" value="Band7/mec-2_domain"/>
</dbReference>
<dbReference type="Gene3D" id="3.30.479.30">
    <property type="entry name" value="Band 7 domain"/>
    <property type="match status" value="1"/>
</dbReference>
<reference evidence="2" key="1">
    <citation type="submission" date="2013-07" db="EMBL/GenBank/DDBJ databases">
        <title>The genome of Eucalyptus grandis.</title>
        <authorList>
            <person name="Schmutz J."/>
            <person name="Hayes R."/>
            <person name="Myburg A."/>
            <person name="Tuskan G."/>
            <person name="Grattapaglia D."/>
            <person name="Rokhsar D.S."/>
        </authorList>
    </citation>
    <scope>NUCLEOTIDE SEQUENCE</scope>
    <source>
        <tissue evidence="2">Leaf extractions</tissue>
    </source>
</reference>
<accession>A0A059BKC1</accession>
<organism evidence="2">
    <name type="scientific">Eucalyptus grandis</name>
    <name type="common">Flooded gum</name>
    <dbReference type="NCBI Taxonomy" id="71139"/>
    <lineage>
        <taxon>Eukaryota</taxon>
        <taxon>Viridiplantae</taxon>
        <taxon>Streptophyta</taxon>
        <taxon>Embryophyta</taxon>
        <taxon>Tracheophyta</taxon>
        <taxon>Spermatophyta</taxon>
        <taxon>Magnoliopsida</taxon>
        <taxon>eudicotyledons</taxon>
        <taxon>Gunneridae</taxon>
        <taxon>Pentapetalae</taxon>
        <taxon>rosids</taxon>
        <taxon>malvids</taxon>
        <taxon>Myrtales</taxon>
        <taxon>Myrtaceae</taxon>
        <taxon>Myrtoideae</taxon>
        <taxon>Eucalypteae</taxon>
        <taxon>Eucalyptus</taxon>
    </lineage>
</organism>
<dbReference type="InterPro" id="IPR036013">
    <property type="entry name" value="Band_7/SPFH_dom_sf"/>
</dbReference>
<name>A0A059BKC1_EUCGR</name>
<dbReference type="CDD" id="cd03407">
    <property type="entry name" value="SPFH_like_u4"/>
    <property type="match status" value="1"/>
</dbReference>
<dbReference type="EMBL" id="KK198759">
    <property type="protein sequence ID" value="KCW66155.1"/>
    <property type="molecule type" value="Genomic_DNA"/>
</dbReference>
<gene>
    <name evidence="2" type="ORF">EUGRSUZ_G03423</name>
</gene>
<dbReference type="PANTHER" id="PTHR43327">
    <property type="entry name" value="STOMATIN-LIKE PROTEIN 2, MITOCHONDRIAL"/>
    <property type="match status" value="1"/>
</dbReference>
<dbReference type="Pfam" id="PF01145">
    <property type="entry name" value="Band_7"/>
    <property type="match status" value="1"/>
</dbReference>
<dbReference type="PANTHER" id="PTHR43327:SF36">
    <property type="entry name" value="HYPERSENSITIVE-INDUCED RESPONSE PROTEIN 1"/>
    <property type="match status" value="1"/>
</dbReference>
<dbReference type="AlphaFoldDB" id="A0A059BKC1"/>
<dbReference type="STRING" id="71139.A0A059BKC1"/>
<dbReference type="Gramene" id="KCW66155">
    <property type="protein sequence ID" value="KCW66155"/>
    <property type="gene ID" value="EUGRSUZ_G03423"/>
</dbReference>
<evidence type="ECO:0000259" key="1">
    <source>
        <dbReference type="SMART" id="SM00244"/>
    </source>
</evidence>
<dbReference type="InParanoid" id="A0A059BKC1"/>
<dbReference type="eggNOG" id="KOG2620">
    <property type="taxonomic scope" value="Eukaryota"/>
</dbReference>
<protein>
    <recommendedName>
        <fullName evidence="1">Band 7 domain-containing protein</fullName>
    </recommendedName>
</protein>
<sequence length="257" mass="28715">MGNLCCIQVDESTVAIKERFGKFEEVLEPGCHFLPWILGYQRAGNLSLRSQQLDVNCEAKTKDNAFVYIVASVQYQALADKAVDVFYKLSDTRSLIKTYVISVTRASVAKLNLQDTFERRNEIAKAVDKELEKAMSDYGYGVVQTLIVDIMPDMLIKEAMKEINSANMKAVAEKIQQIKRAEGKAVSKNLPGLSIAPQHQTIVDGLRYSELGFSENVPQETANDVMDMDIVTQYFDTMREISAAHAMLSSENNLKLG</sequence>
<dbReference type="SUPFAM" id="SSF117892">
    <property type="entry name" value="Band 7/SPFH domain"/>
    <property type="match status" value="1"/>
</dbReference>
<dbReference type="InterPro" id="IPR001107">
    <property type="entry name" value="Band_7"/>
</dbReference>